<organism evidence="4 5">
    <name type="scientific">Actinocorallia longicatena</name>
    <dbReference type="NCBI Taxonomy" id="111803"/>
    <lineage>
        <taxon>Bacteria</taxon>
        <taxon>Bacillati</taxon>
        <taxon>Actinomycetota</taxon>
        <taxon>Actinomycetes</taxon>
        <taxon>Streptosporangiales</taxon>
        <taxon>Thermomonosporaceae</taxon>
        <taxon>Actinocorallia</taxon>
    </lineage>
</organism>
<protein>
    <submittedName>
        <fullName evidence="4">SDR family oxidoreductase</fullName>
    </submittedName>
</protein>
<evidence type="ECO:0000256" key="1">
    <source>
        <dbReference type="ARBA" id="ARBA00006484"/>
    </source>
</evidence>
<comment type="caution">
    <text evidence="4">The sequence shown here is derived from an EMBL/GenBank/DDBJ whole genome shotgun (WGS) entry which is preliminary data.</text>
</comment>
<dbReference type="EMBL" id="BAAAUV010000007">
    <property type="protein sequence ID" value="GAA3214425.1"/>
    <property type="molecule type" value="Genomic_DNA"/>
</dbReference>
<dbReference type="Proteomes" id="UP001501237">
    <property type="component" value="Unassembled WGS sequence"/>
</dbReference>
<dbReference type="InterPro" id="IPR036291">
    <property type="entry name" value="NAD(P)-bd_dom_sf"/>
</dbReference>
<keyword evidence="2" id="KW-0560">Oxidoreductase</keyword>
<dbReference type="Gene3D" id="3.40.50.720">
    <property type="entry name" value="NAD(P)-binding Rossmann-like Domain"/>
    <property type="match status" value="1"/>
</dbReference>
<evidence type="ECO:0000313" key="4">
    <source>
        <dbReference type="EMBL" id="GAA3214425.1"/>
    </source>
</evidence>
<sequence length="223" mass="23237">MCLFLGVSNVEDMKTALITGASRGLGLALASRLHRDGWHVVSTARGGLPGIGVPLHGDVTDSWHRAGLASAVADGLDLLVNNASTLGAVPLPKLADLPLGEFSRTLEVNVVAPLALIQLVLPALRMNGGAVLNITSDAAVEGYEGWGGYGASKAALDLMSAVLGAEEPKLAVWSVDPGEMNTRMLRDAGEDAAAAPYPETVVPALVRLVSERRPSGRYRARDL</sequence>
<dbReference type="PRINTS" id="PR00081">
    <property type="entry name" value="GDHRDH"/>
</dbReference>
<dbReference type="PROSITE" id="PS00061">
    <property type="entry name" value="ADH_SHORT"/>
    <property type="match status" value="1"/>
</dbReference>
<proteinExistence type="inferred from homology"/>
<name>A0ABP6QAI7_9ACTN</name>
<dbReference type="InterPro" id="IPR020904">
    <property type="entry name" value="Sc_DH/Rdtase_CS"/>
</dbReference>
<accession>A0ABP6QAI7</accession>
<evidence type="ECO:0000313" key="5">
    <source>
        <dbReference type="Proteomes" id="UP001501237"/>
    </source>
</evidence>
<dbReference type="Pfam" id="PF00106">
    <property type="entry name" value="adh_short"/>
    <property type="match status" value="1"/>
</dbReference>
<dbReference type="PRINTS" id="PR00080">
    <property type="entry name" value="SDRFAMILY"/>
</dbReference>
<dbReference type="PANTHER" id="PTHR44196">
    <property type="entry name" value="DEHYDROGENASE/REDUCTASE SDR FAMILY MEMBER 7B"/>
    <property type="match status" value="1"/>
</dbReference>
<dbReference type="CDD" id="cd05233">
    <property type="entry name" value="SDR_c"/>
    <property type="match status" value="1"/>
</dbReference>
<dbReference type="PANTHER" id="PTHR44196:SF1">
    <property type="entry name" value="DEHYDROGENASE_REDUCTASE SDR FAMILY MEMBER 7B"/>
    <property type="match status" value="1"/>
</dbReference>
<comment type="similarity">
    <text evidence="1 3">Belongs to the short-chain dehydrogenases/reductases (SDR) family.</text>
</comment>
<evidence type="ECO:0000256" key="3">
    <source>
        <dbReference type="RuleBase" id="RU000363"/>
    </source>
</evidence>
<evidence type="ECO:0000256" key="2">
    <source>
        <dbReference type="ARBA" id="ARBA00023002"/>
    </source>
</evidence>
<keyword evidence="5" id="KW-1185">Reference proteome</keyword>
<dbReference type="InterPro" id="IPR002347">
    <property type="entry name" value="SDR_fam"/>
</dbReference>
<dbReference type="SUPFAM" id="SSF51735">
    <property type="entry name" value="NAD(P)-binding Rossmann-fold domains"/>
    <property type="match status" value="1"/>
</dbReference>
<reference evidence="5" key="1">
    <citation type="journal article" date="2019" name="Int. J. Syst. Evol. Microbiol.">
        <title>The Global Catalogue of Microorganisms (GCM) 10K type strain sequencing project: providing services to taxonomists for standard genome sequencing and annotation.</title>
        <authorList>
            <consortium name="The Broad Institute Genomics Platform"/>
            <consortium name="The Broad Institute Genome Sequencing Center for Infectious Disease"/>
            <person name="Wu L."/>
            <person name="Ma J."/>
        </authorList>
    </citation>
    <scope>NUCLEOTIDE SEQUENCE [LARGE SCALE GENOMIC DNA]</scope>
    <source>
        <strain evidence="5">JCM 9377</strain>
    </source>
</reference>
<gene>
    <name evidence="4" type="ORF">GCM10010468_35180</name>
</gene>